<evidence type="ECO:0000256" key="2">
    <source>
        <dbReference type="ARBA" id="ARBA00004337"/>
    </source>
</evidence>
<dbReference type="Proteomes" id="UP000827092">
    <property type="component" value="Unassembled WGS sequence"/>
</dbReference>
<evidence type="ECO:0000256" key="6">
    <source>
        <dbReference type="ARBA" id="ARBA00022753"/>
    </source>
</evidence>
<dbReference type="GO" id="GO:0005765">
    <property type="term" value="C:lysosomal membrane"/>
    <property type="evidence" value="ECO:0007669"/>
    <property type="project" value="UniProtKB-SubCell"/>
</dbReference>
<evidence type="ECO:0000256" key="1">
    <source>
        <dbReference type="ARBA" id="ARBA00004155"/>
    </source>
</evidence>
<evidence type="ECO:0000256" key="9">
    <source>
        <dbReference type="ARBA" id="ARBA00023228"/>
    </source>
</evidence>
<keyword evidence="9" id="KW-0458">Lysosome</keyword>
<evidence type="ECO:0000256" key="3">
    <source>
        <dbReference type="ARBA" id="ARBA00006203"/>
    </source>
</evidence>
<evidence type="ECO:0000256" key="4">
    <source>
        <dbReference type="ARBA" id="ARBA00022448"/>
    </source>
</evidence>
<dbReference type="InterPro" id="IPR026218">
    <property type="entry name" value="HRG"/>
</dbReference>
<keyword evidence="6" id="KW-0967">Endosome</keyword>
<dbReference type="EMBL" id="JAFNEN010000232">
    <property type="protein sequence ID" value="KAG8188737.1"/>
    <property type="molecule type" value="Genomic_DNA"/>
</dbReference>
<sequence length="152" mass="17365">MYRAYSIFFSFLSVISFVSGIAAFVYFLFFAANIHASVWSLLSAIFSACSLHLFTLQLRRTLIDWYTLSNLEGISSFGLVIFLLTDVALGVYLSLAIVRHQSFTLEKYSYYVAACCAAGTSIWSFMLFLSSLLFRRFIMQNPPLLRNFRSYS</sequence>
<organism evidence="11 12">
    <name type="scientific">Oedothorax gibbosus</name>
    <dbReference type="NCBI Taxonomy" id="931172"/>
    <lineage>
        <taxon>Eukaryota</taxon>
        <taxon>Metazoa</taxon>
        <taxon>Ecdysozoa</taxon>
        <taxon>Arthropoda</taxon>
        <taxon>Chelicerata</taxon>
        <taxon>Arachnida</taxon>
        <taxon>Araneae</taxon>
        <taxon>Araneomorphae</taxon>
        <taxon>Entelegynae</taxon>
        <taxon>Araneoidea</taxon>
        <taxon>Linyphiidae</taxon>
        <taxon>Erigoninae</taxon>
        <taxon>Oedothorax</taxon>
    </lineage>
</organism>
<feature type="transmembrane region" description="Helical" evidence="10">
    <location>
        <begin position="77"/>
        <end position="98"/>
    </location>
</feature>
<dbReference type="GO" id="GO:0005886">
    <property type="term" value="C:plasma membrane"/>
    <property type="evidence" value="ECO:0007669"/>
    <property type="project" value="TreeGrafter"/>
</dbReference>
<evidence type="ECO:0000256" key="5">
    <source>
        <dbReference type="ARBA" id="ARBA00022692"/>
    </source>
</evidence>
<feature type="transmembrane region" description="Helical" evidence="10">
    <location>
        <begin position="110"/>
        <end position="134"/>
    </location>
</feature>
<dbReference type="PANTHER" id="PTHR31525:SF1">
    <property type="entry name" value="HEME TRANSPORTER HRG1"/>
    <property type="match status" value="1"/>
</dbReference>
<dbReference type="PANTHER" id="PTHR31525">
    <property type="entry name" value="HEME TRANSPORTER HRG1"/>
    <property type="match status" value="1"/>
</dbReference>
<keyword evidence="8 10" id="KW-0472">Membrane</keyword>
<evidence type="ECO:0000313" key="12">
    <source>
        <dbReference type="Proteomes" id="UP000827092"/>
    </source>
</evidence>
<feature type="transmembrane region" description="Helical" evidence="10">
    <location>
        <begin position="7"/>
        <end position="32"/>
    </location>
</feature>
<evidence type="ECO:0000256" key="8">
    <source>
        <dbReference type="ARBA" id="ARBA00023136"/>
    </source>
</evidence>
<proteinExistence type="inferred from homology"/>
<keyword evidence="4" id="KW-0813">Transport</keyword>
<comment type="caution">
    <text evidence="11">The sequence shown here is derived from an EMBL/GenBank/DDBJ whole genome shotgun (WGS) entry which is preliminary data.</text>
</comment>
<comment type="similarity">
    <text evidence="3">Belongs to the HRG family.</text>
</comment>
<evidence type="ECO:0000313" key="11">
    <source>
        <dbReference type="EMBL" id="KAG8188737.1"/>
    </source>
</evidence>
<dbReference type="GO" id="GO:0010008">
    <property type="term" value="C:endosome membrane"/>
    <property type="evidence" value="ECO:0007669"/>
    <property type="project" value="UniProtKB-SubCell"/>
</dbReference>
<gene>
    <name evidence="11" type="ORF">JTE90_023082</name>
</gene>
<keyword evidence="7 10" id="KW-1133">Transmembrane helix</keyword>
<name>A0AAV6UWC2_9ARAC</name>
<reference evidence="11 12" key="1">
    <citation type="journal article" date="2022" name="Nat. Ecol. Evol.">
        <title>A masculinizing supergene underlies an exaggerated male reproductive morph in a spider.</title>
        <authorList>
            <person name="Hendrickx F."/>
            <person name="De Corte Z."/>
            <person name="Sonet G."/>
            <person name="Van Belleghem S.M."/>
            <person name="Kostlbacher S."/>
            <person name="Vangestel C."/>
        </authorList>
    </citation>
    <scope>NUCLEOTIDE SEQUENCE [LARGE SCALE GENOMIC DNA]</scope>
    <source>
        <strain evidence="11">W744_W776</strain>
    </source>
</reference>
<dbReference type="GO" id="GO:0020037">
    <property type="term" value="F:heme binding"/>
    <property type="evidence" value="ECO:0007669"/>
    <property type="project" value="TreeGrafter"/>
</dbReference>
<evidence type="ECO:0000256" key="7">
    <source>
        <dbReference type="ARBA" id="ARBA00022989"/>
    </source>
</evidence>
<feature type="transmembrane region" description="Helical" evidence="10">
    <location>
        <begin position="38"/>
        <end position="56"/>
    </location>
</feature>
<dbReference type="AlphaFoldDB" id="A0AAV6UWC2"/>
<accession>A0AAV6UWC2</accession>
<comment type="subcellular location">
    <subcellularLocation>
        <location evidence="2">Endosome membrane</location>
        <topology evidence="2">Multi-pass membrane protein</topology>
    </subcellularLocation>
    <subcellularLocation>
        <location evidence="1">Lysosome membrane</location>
        <topology evidence="1">Multi-pass membrane protein</topology>
    </subcellularLocation>
</comment>
<keyword evidence="12" id="KW-1185">Reference proteome</keyword>
<evidence type="ECO:0000256" key="10">
    <source>
        <dbReference type="SAM" id="Phobius"/>
    </source>
</evidence>
<keyword evidence="5 10" id="KW-0812">Transmembrane</keyword>
<dbReference type="GO" id="GO:0015232">
    <property type="term" value="F:heme transmembrane transporter activity"/>
    <property type="evidence" value="ECO:0007669"/>
    <property type="project" value="InterPro"/>
</dbReference>
<evidence type="ECO:0008006" key="13">
    <source>
        <dbReference type="Google" id="ProtNLM"/>
    </source>
</evidence>
<protein>
    <recommendedName>
        <fullName evidence="13">NADH dehydrogenase subunit 6</fullName>
    </recommendedName>
</protein>